<evidence type="ECO:0000256" key="4">
    <source>
        <dbReference type="ARBA" id="ARBA00010429"/>
    </source>
</evidence>
<evidence type="ECO:0000256" key="12">
    <source>
        <dbReference type="ARBA" id="ARBA00023014"/>
    </source>
</evidence>
<dbReference type="Gene3D" id="3.40.50.360">
    <property type="match status" value="1"/>
</dbReference>
<dbReference type="Gene3D" id="3.40.50.970">
    <property type="match status" value="1"/>
</dbReference>
<dbReference type="GO" id="GO:0020037">
    <property type="term" value="F:heme binding"/>
    <property type="evidence" value="ECO:0007669"/>
    <property type="project" value="InterPro"/>
</dbReference>
<keyword evidence="6" id="KW-0004">4Fe-4S</keyword>
<dbReference type="EMBL" id="KN834770">
    <property type="protein sequence ID" value="KIK61556.1"/>
    <property type="molecule type" value="Genomic_DNA"/>
</dbReference>
<dbReference type="SUPFAM" id="SSF52218">
    <property type="entry name" value="Flavoproteins"/>
    <property type="match status" value="1"/>
</dbReference>
<dbReference type="SUPFAM" id="SSF55124">
    <property type="entry name" value="Nitrite/Sulfite reductase N-terminal domain-like"/>
    <property type="match status" value="2"/>
</dbReference>
<evidence type="ECO:0000256" key="10">
    <source>
        <dbReference type="ARBA" id="ARBA00023002"/>
    </source>
</evidence>
<keyword evidence="7" id="KW-0349">Heme</keyword>
<dbReference type="InterPro" id="IPR036136">
    <property type="entry name" value="Nit/Sulf_reduc_fer-like_dom_sf"/>
</dbReference>
<dbReference type="Pfam" id="PF03460">
    <property type="entry name" value="NIR_SIR_ferr"/>
    <property type="match status" value="2"/>
</dbReference>
<evidence type="ECO:0000256" key="9">
    <source>
        <dbReference type="ARBA" id="ARBA00022857"/>
    </source>
</evidence>
<dbReference type="InterPro" id="IPR005117">
    <property type="entry name" value="NiRdtase/SiRdtase_haem-b_fer"/>
</dbReference>
<dbReference type="OrthoDB" id="1688044at2759"/>
<dbReference type="EC" id="1.8.1.2" evidence="5"/>
<dbReference type="InterPro" id="IPR029039">
    <property type="entry name" value="Flavoprotein-like_sf"/>
</dbReference>
<reference evidence="15 16" key="1">
    <citation type="submission" date="2014-04" db="EMBL/GenBank/DDBJ databases">
        <title>Evolutionary Origins and Diversification of the Mycorrhizal Mutualists.</title>
        <authorList>
            <consortium name="DOE Joint Genome Institute"/>
            <consortium name="Mycorrhizal Genomics Consortium"/>
            <person name="Kohler A."/>
            <person name="Kuo A."/>
            <person name="Nagy L.G."/>
            <person name="Floudas D."/>
            <person name="Copeland A."/>
            <person name="Barry K.W."/>
            <person name="Cichocki N."/>
            <person name="Veneault-Fourrey C."/>
            <person name="LaButti K."/>
            <person name="Lindquist E.A."/>
            <person name="Lipzen A."/>
            <person name="Lundell T."/>
            <person name="Morin E."/>
            <person name="Murat C."/>
            <person name="Riley R."/>
            <person name="Ohm R."/>
            <person name="Sun H."/>
            <person name="Tunlid A."/>
            <person name="Henrissat B."/>
            <person name="Grigoriev I.V."/>
            <person name="Hibbett D.S."/>
            <person name="Martin F."/>
        </authorList>
    </citation>
    <scope>NUCLEOTIDE SEQUENCE [LARGE SCALE GENOMIC DNA]</scope>
    <source>
        <strain evidence="15 16">FD-317 M1</strain>
    </source>
</reference>
<dbReference type="SUPFAM" id="SSF52922">
    <property type="entry name" value="TK C-terminal domain-like"/>
    <property type="match status" value="1"/>
</dbReference>
<dbReference type="InterPro" id="IPR008254">
    <property type="entry name" value="Flavodoxin/NO_synth"/>
</dbReference>
<dbReference type="GO" id="GO:0010181">
    <property type="term" value="F:FMN binding"/>
    <property type="evidence" value="ECO:0007669"/>
    <property type="project" value="InterPro"/>
</dbReference>
<comment type="catalytic activity">
    <reaction evidence="13">
        <text>hydrogen sulfide + 3 NADP(+) + 3 H2O = sulfite + 3 NADPH + 4 H(+)</text>
        <dbReference type="Rhea" id="RHEA:13801"/>
        <dbReference type="ChEBI" id="CHEBI:15377"/>
        <dbReference type="ChEBI" id="CHEBI:15378"/>
        <dbReference type="ChEBI" id="CHEBI:17359"/>
        <dbReference type="ChEBI" id="CHEBI:29919"/>
        <dbReference type="ChEBI" id="CHEBI:57783"/>
        <dbReference type="ChEBI" id="CHEBI:58349"/>
        <dbReference type="EC" id="1.8.1.2"/>
    </reaction>
</comment>
<dbReference type="InterPro" id="IPR006066">
    <property type="entry name" value="NO2/SO3_Rdtase_FeS/sirohaem_BS"/>
</dbReference>
<dbReference type="InterPro" id="IPR029061">
    <property type="entry name" value="THDP-binding"/>
</dbReference>
<dbReference type="InterPro" id="IPR001094">
    <property type="entry name" value="Flavdoxin-like"/>
</dbReference>
<dbReference type="PANTHER" id="PTHR11493">
    <property type="entry name" value="SULFITE REDUCTASE [NADPH] SUBUNIT BETA-RELATED"/>
    <property type="match status" value="1"/>
</dbReference>
<organism evidence="15 16">
    <name type="scientific">Collybiopsis luxurians FD-317 M1</name>
    <dbReference type="NCBI Taxonomy" id="944289"/>
    <lineage>
        <taxon>Eukaryota</taxon>
        <taxon>Fungi</taxon>
        <taxon>Dikarya</taxon>
        <taxon>Basidiomycota</taxon>
        <taxon>Agaricomycotina</taxon>
        <taxon>Agaricomycetes</taxon>
        <taxon>Agaricomycetidae</taxon>
        <taxon>Agaricales</taxon>
        <taxon>Marasmiineae</taxon>
        <taxon>Omphalotaceae</taxon>
        <taxon>Collybiopsis</taxon>
        <taxon>Collybiopsis luxurians</taxon>
    </lineage>
</organism>
<dbReference type="Gene3D" id="3.40.50.920">
    <property type="match status" value="1"/>
</dbReference>
<feature type="domain" description="Flavodoxin-like" evidence="14">
    <location>
        <begin position="615"/>
        <end position="770"/>
    </location>
</feature>
<comment type="similarity">
    <text evidence="4">Belongs to the nitrite and sulfite reductase 4Fe-4S domain family.</text>
</comment>
<keyword evidence="16" id="KW-1185">Reference proteome</keyword>
<comment type="cofactor">
    <cofactor evidence="2">
        <name>[4Fe-4S] cluster</name>
        <dbReference type="ChEBI" id="CHEBI:49883"/>
    </cofactor>
</comment>
<comment type="pathway">
    <text evidence="3">Sulfur metabolism; hydrogen sulfide biosynthesis; hydrogen sulfide from sulfite (NADPH route): step 1/1.</text>
</comment>
<evidence type="ECO:0000313" key="16">
    <source>
        <dbReference type="Proteomes" id="UP000053593"/>
    </source>
</evidence>
<dbReference type="InterPro" id="IPR045169">
    <property type="entry name" value="NO2/SO3_Rdtase_4Fe4S_prot"/>
</dbReference>
<evidence type="ECO:0000256" key="1">
    <source>
        <dbReference type="ARBA" id="ARBA00001929"/>
    </source>
</evidence>
<proteinExistence type="inferred from homology"/>
<keyword evidence="12" id="KW-0411">Iron-sulfur</keyword>
<dbReference type="GO" id="GO:0050311">
    <property type="term" value="F:sulfite reductase (ferredoxin) activity"/>
    <property type="evidence" value="ECO:0007669"/>
    <property type="project" value="TreeGrafter"/>
</dbReference>
<evidence type="ECO:0000256" key="7">
    <source>
        <dbReference type="ARBA" id="ARBA00022617"/>
    </source>
</evidence>
<evidence type="ECO:0000256" key="3">
    <source>
        <dbReference type="ARBA" id="ARBA00004774"/>
    </source>
</evidence>
<dbReference type="Gene3D" id="3.30.413.10">
    <property type="entry name" value="Sulfite Reductase Hemoprotein, domain 1"/>
    <property type="match status" value="2"/>
</dbReference>
<evidence type="ECO:0000259" key="14">
    <source>
        <dbReference type="PROSITE" id="PS50902"/>
    </source>
</evidence>
<gene>
    <name evidence="15" type="ORF">GYMLUDRAFT_42557</name>
</gene>
<evidence type="ECO:0000256" key="13">
    <source>
        <dbReference type="ARBA" id="ARBA00052219"/>
    </source>
</evidence>
<keyword evidence="9" id="KW-0521">NADP</keyword>
<dbReference type="PRINTS" id="PR00397">
    <property type="entry name" value="SIROHAEM"/>
</dbReference>
<comment type="cofactor">
    <cofactor evidence="1">
        <name>siroheme</name>
        <dbReference type="ChEBI" id="CHEBI:60052"/>
    </cofactor>
</comment>
<evidence type="ECO:0000256" key="2">
    <source>
        <dbReference type="ARBA" id="ARBA00001966"/>
    </source>
</evidence>
<keyword evidence="10" id="KW-0560">Oxidoreductase</keyword>
<evidence type="ECO:0000256" key="11">
    <source>
        <dbReference type="ARBA" id="ARBA00023004"/>
    </source>
</evidence>
<dbReference type="GO" id="GO:0004783">
    <property type="term" value="F:sulfite reductase (NADPH) activity"/>
    <property type="evidence" value="ECO:0007669"/>
    <property type="project" value="UniProtKB-EC"/>
</dbReference>
<dbReference type="FunFam" id="3.30.413.10:FF:000003">
    <property type="entry name" value="Sulfite reductase [NADPH] hemoprotein beta-component"/>
    <property type="match status" value="1"/>
</dbReference>
<sequence length="1345" mass="150096">MTNPSLVSLTASDSADSLPKLLLPHVGEIGQLPLVIHLEVSDLSSIYLLHGTFPFFLLSATTHEAHDNAIIASYLARTLRLTVLHVHFRSGDDSITDVSGLHIPEKFFDHASENSVQNQSDTVDDNTERLWKAYTNALTCLSSGPLHPFAVFQSSEQDFEVHTVIFIIGRSCTPDISYAGVRVISLKILTPLPSSQIFDAVPPSASRVFVLEQLHHWHTKWTPFYLEVVKALKPRSSMPTIRNGILGSDKNSITNADLETLLGSSDSTVHRPQLGSFTPSNSITPPSIPKHELCYIQMLQHLFDGRFEFSNSPDLILYHGHLATNPEFALGRIRGLYEERAKLVNLVMDVLNESSVDNELHALLSKWYLSRHDAMLSSSTGKEIIQRLEQDSSHTLLERLMSLKHHFSIPSRWIVVSMAWSQDIGASGLHHILSSGLPVNLLLLHTTPYTLRHTINRRHHDVGLYAMNYGSTYVASTALYSSYNHAMRTFIEADRFQGPSIVLSYLPYQSEQTSAVDILKETKLAVDSGYWPLYRWDPSKSEGGGEPFSLDSDSIKNDLAQFLDRQNHLSQLVRSQPALSTEIVGSLGQNLKEARRAKARETYARLLQTIDAPPMRIFYASDGGGAEKLANRLASRGKLRGLETSVAALDSLSLDVLKELTGPVILITSTAGQGEPPLNGRKFFKWLNAVSTVPDNSTFLSNVHYAVFGLGDSRYWPRAEDFHFFNRPSRDLDSKLTLLGAQRIVDLKLGDAQDADGSETQYKIWEKQVWKAFGVDAAEATEPEQATITLEHVKAASNFLRGTIAEGISDSTTGALAPSDPPLTKYHGIWQQDDRDLREERQAQGLELAYYFMVRARMTGGLCTPEQWLKLDRLADEYGNGTMKITTRQTLQFHGILKKHLKQSIQAINKAMLDTFEVGGDVNSNIVCSSISTMSKIHAQVHQFSVDISERLMPRTTAYHEIWLDKKMVAGHAVKDFEPIYGEWYLPRKFKIAIAVPPKNDVDVFTNDLGYIAIIDESASKVIGYNVLVGGGMGTTWGDKRTYPRLGSIIGFCEPGQGVDVAEAVALVQRDFGDRVNRKTARVKYTVDRMGLENFKIEVEKRLGFALKEARPFRFHQNLDDYGWALGENGKHYFTMFIENGRIQDNPQKEIKTGLREIAQVHKGTLRLTTNQHLVISEIEPHDVPQIKSILSKFKLDSLNHSGLRLSSSACVAWPTCGLAMAESERYLPLLIDKVEKICEENGLRNDAIVMRMTGCPAGCTKPYVAEIGFLGKAPGAYGMLLGGGSYGQRLAKLYRENVTEREILDILRPMIKHYALDRLSGESFGDFVIRAGYVPTITSGREWL</sequence>
<accession>A0A0D0C038</accession>
<dbReference type="GO" id="GO:0046872">
    <property type="term" value="F:metal ion binding"/>
    <property type="evidence" value="ECO:0007669"/>
    <property type="project" value="UniProtKB-KW"/>
</dbReference>
<dbReference type="SUPFAM" id="SSF52518">
    <property type="entry name" value="Thiamin diphosphate-binding fold (THDP-binding)"/>
    <property type="match status" value="1"/>
</dbReference>
<evidence type="ECO:0000256" key="5">
    <source>
        <dbReference type="ARBA" id="ARBA00012604"/>
    </source>
</evidence>
<dbReference type="PROSITE" id="PS00365">
    <property type="entry name" value="NIR_SIR"/>
    <property type="match status" value="1"/>
</dbReference>
<dbReference type="InterPro" id="IPR006067">
    <property type="entry name" value="NO2/SO3_Rdtase_4Fe4S_dom"/>
</dbReference>
<dbReference type="NCBIfam" id="NF010029">
    <property type="entry name" value="PRK13504.1"/>
    <property type="match status" value="1"/>
</dbReference>
<dbReference type="PRINTS" id="PR00369">
    <property type="entry name" value="FLAVODOXIN"/>
</dbReference>
<dbReference type="PANTHER" id="PTHR11493:SF47">
    <property type="entry name" value="SULFITE REDUCTASE [NADPH] SUBUNIT BETA"/>
    <property type="match status" value="1"/>
</dbReference>
<keyword evidence="8" id="KW-0479">Metal-binding</keyword>
<name>A0A0D0C038_9AGAR</name>
<evidence type="ECO:0000256" key="8">
    <source>
        <dbReference type="ARBA" id="ARBA00022723"/>
    </source>
</evidence>
<dbReference type="HOGENOM" id="CLU_001975_0_1_1"/>
<dbReference type="SUPFAM" id="SSF56014">
    <property type="entry name" value="Nitrite and sulphite reductase 4Fe-4S domain-like"/>
    <property type="match status" value="2"/>
</dbReference>
<dbReference type="GO" id="GO:0051539">
    <property type="term" value="F:4 iron, 4 sulfur cluster binding"/>
    <property type="evidence" value="ECO:0007669"/>
    <property type="project" value="UniProtKB-KW"/>
</dbReference>
<dbReference type="Pfam" id="PF01077">
    <property type="entry name" value="NIR_SIR"/>
    <property type="match status" value="1"/>
</dbReference>
<dbReference type="InterPro" id="IPR009014">
    <property type="entry name" value="Transketo_C/PFOR_II"/>
</dbReference>
<keyword evidence="11" id="KW-0408">Iron</keyword>
<dbReference type="Proteomes" id="UP000053593">
    <property type="component" value="Unassembled WGS sequence"/>
</dbReference>
<dbReference type="InterPro" id="IPR045854">
    <property type="entry name" value="NO2/SO3_Rdtase_4Fe4S_sf"/>
</dbReference>
<dbReference type="PROSITE" id="PS50902">
    <property type="entry name" value="FLAVODOXIN_LIKE"/>
    <property type="match status" value="1"/>
</dbReference>
<dbReference type="Pfam" id="PF00258">
    <property type="entry name" value="Flavodoxin_1"/>
    <property type="match status" value="1"/>
</dbReference>
<protein>
    <recommendedName>
        <fullName evidence="5">assimilatory sulfite reductase (NADPH)</fullName>
        <ecNumber evidence="5">1.8.1.2</ecNumber>
    </recommendedName>
</protein>
<dbReference type="GO" id="GO:0009337">
    <property type="term" value="C:sulfite reductase complex (NADPH)"/>
    <property type="evidence" value="ECO:0007669"/>
    <property type="project" value="TreeGrafter"/>
</dbReference>
<dbReference type="GO" id="GO:0000103">
    <property type="term" value="P:sulfate assimilation"/>
    <property type="evidence" value="ECO:0007669"/>
    <property type="project" value="TreeGrafter"/>
</dbReference>
<evidence type="ECO:0000313" key="15">
    <source>
        <dbReference type="EMBL" id="KIK61556.1"/>
    </source>
</evidence>
<evidence type="ECO:0000256" key="6">
    <source>
        <dbReference type="ARBA" id="ARBA00022485"/>
    </source>
</evidence>